<proteinExistence type="predicted"/>
<name>A0A5J4TQN1_9EUKA</name>
<comment type="caution">
    <text evidence="2">The sequence shown here is derived from an EMBL/GenBank/DDBJ whole genome shotgun (WGS) entry which is preliminary data.</text>
</comment>
<dbReference type="AlphaFoldDB" id="A0A5J4TQN1"/>
<sequence>GYDLLRDPIVIKYKNSEWHSKLATQKPFTFRDWREFWSDAGFSLVQINIPHYLSKEYKSQSPHEKSRRNESIRIYEKERQYAIDNGKGLKRSRIDETLLEAEVKMKQSSSCSSSSSNSSSRSSSSNNQEMGKDWTGKGNTLVA</sequence>
<reference evidence="2 3" key="1">
    <citation type="submission" date="2019-03" db="EMBL/GenBank/DDBJ databases">
        <title>Single cell metagenomics reveals metabolic interactions within the superorganism composed of flagellate Streblomastix strix and complex community of Bacteroidetes bacteria on its surface.</title>
        <authorList>
            <person name="Treitli S.C."/>
            <person name="Kolisko M."/>
            <person name="Husnik F."/>
            <person name="Keeling P."/>
            <person name="Hampl V."/>
        </authorList>
    </citation>
    <scope>NUCLEOTIDE SEQUENCE [LARGE SCALE GENOMIC DNA]</scope>
    <source>
        <strain evidence="2">ST1C</strain>
    </source>
</reference>
<dbReference type="EMBL" id="SNRW01027257">
    <property type="protein sequence ID" value="KAA6360212.1"/>
    <property type="molecule type" value="Genomic_DNA"/>
</dbReference>
<feature type="non-terminal residue" evidence="2">
    <location>
        <position position="1"/>
    </location>
</feature>
<feature type="compositionally biased region" description="Low complexity" evidence="1">
    <location>
        <begin position="108"/>
        <end position="127"/>
    </location>
</feature>
<accession>A0A5J4TQN1</accession>
<protein>
    <submittedName>
        <fullName evidence="2">Uncharacterized protein</fullName>
    </submittedName>
</protein>
<dbReference type="Proteomes" id="UP000324800">
    <property type="component" value="Unassembled WGS sequence"/>
</dbReference>
<evidence type="ECO:0000256" key="1">
    <source>
        <dbReference type="SAM" id="MobiDB-lite"/>
    </source>
</evidence>
<organism evidence="2 3">
    <name type="scientific">Streblomastix strix</name>
    <dbReference type="NCBI Taxonomy" id="222440"/>
    <lineage>
        <taxon>Eukaryota</taxon>
        <taxon>Metamonada</taxon>
        <taxon>Preaxostyla</taxon>
        <taxon>Oxymonadida</taxon>
        <taxon>Streblomastigidae</taxon>
        <taxon>Streblomastix</taxon>
    </lineage>
</organism>
<evidence type="ECO:0000313" key="3">
    <source>
        <dbReference type="Proteomes" id="UP000324800"/>
    </source>
</evidence>
<evidence type="ECO:0000313" key="2">
    <source>
        <dbReference type="EMBL" id="KAA6360212.1"/>
    </source>
</evidence>
<gene>
    <name evidence="2" type="ORF">EZS28_044262</name>
</gene>
<feature type="region of interest" description="Disordered" evidence="1">
    <location>
        <begin position="104"/>
        <end position="143"/>
    </location>
</feature>